<proteinExistence type="predicted"/>
<feature type="region of interest" description="Disordered" evidence="1">
    <location>
        <begin position="160"/>
        <end position="218"/>
    </location>
</feature>
<feature type="compositionally biased region" description="Gly residues" evidence="1">
    <location>
        <begin position="45"/>
        <end position="75"/>
    </location>
</feature>
<feature type="compositionally biased region" description="Gly residues" evidence="1">
    <location>
        <begin position="186"/>
        <end position="211"/>
    </location>
</feature>
<reference evidence="2" key="2">
    <citation type="journal article" date="2023" name="BMC Genomics">
        <title>Pest status, molecular evolution, and epigenetic factors derived from the genome assembly of Frankliniella fusca, a thysanopteran phytovirus vector.</title>
        <authorList>
            <person name="Catto M.A."/>
            <person name="Labadie P.E."/>
            <person name="Jacobson A.L."/>
            <person name="Kennedy G.G."/>
            <person name="Srinivasan R."/>
            <person name="Hunt B.G."/>
        </authorList>
    </citation>
    <scope>NUCLEOTIDE SEQUENCE</scope>
    <source>
        <strain evidence="2">PL_HMW_Pooled</strain>
    </source>
</reference>
<name>A0AAE1HIQ7_9NEOP</name>
<evidence type="ECO:0000313" key="3">
    <source>
        <dbReference type="Proteomes" id="UP001219518"/>
    </source>
</evidence>
<dbReference type="AlphaFoldDB" id="A0AAE1HIQ7"/>
<evidence type="ECO:0000256" key="1">
    <source>
        <dbReference type="SAM" id="MobiDB-lite"/>
    </source>
</evidence>
<feature type="compositionally biased region" description="Gly residues" evidence="1">
    <location>
        <begin position="19"/>
        <end position="30"/>
    </location>
</feature>
<protein>
    <submittedName>
        <fullName evidence="2">Inactive phospholipase C-like protein 1</fullName>
    </submittedName>
</protein>
<keyword evidence="3" id="KW-1185">Reference proteome</keyword>
<dbReference type="Proteomes" id="UP001219518">
    <property type="component" value="Unassembled WGS sequence"/>
</dbReference>
<comment type="caution">
    <text evidence="2">The sequence shown here is derived from an EMBL/GenBank/DDBJ whole genome shotgun (WGS) entry which is preliminary data.</text>
</comment>
<organism evidence="2 3">
    <name type="scientific">Frankliniella fusca</name>
    <dbReference type="NCBI Taxonomy" id="407009"/>
    <lineage>
        <taxon>Eukaryota</taxon>
        <taxon>Metazoa</taxon>
        <taxon>Ecdysozoa</taxon>
        <taxon>Arthropoda</taxon>
        <taxon>Hexapoda</taxon>
        <taxon>Insecta</taxon>
        <taxon>Pterygota</taxon>
        <taxon>Neoptera</taxon>
        <taxon>Paraneoptera</taxon>
        <taxon>Thysanoptera</taxon>
        <taxon>Terebrantia</taxon>
        <taxon>Thripoidea</taxon>
        <taxon>Thripidae</taxon>
        <taxon>Frankliniella</taxon>
    </lineage>
</organism>
<gene>
    <name evidence="2" type="ORF">KUF71_011105</name>
</gene>
<dbReference type="EMBL" id="JAHWGI010001056">
    <property type="protein sequence ID" value="KAK3921929.1"/>
    <property type="molecule type" value="Genomic_DNA"/>
</dbReference>
<accession>A0AAE1HIQ7</accession>
<reference evidence="2" key="1">
    <citation type="submission" date="2021-07" db="EMBL/GenBank/DDBJ databases">
        <authorList>
            <person name="Catto M.A."/>
            <person name="Jacobson A."/>
            <person name="Kennedy G."/>
            <person name="Labadie P."/>
            <person name="Hunt B.G."/>
            <person name="Srinivasan R."/>
        </authorList>
    </citation>
    <scope>NUCLEOTIDE SEQUENCE</scope>
    <source>
        <strain evidence="2">PL_HMW_Pooled</strain>
        <tissue evidence="2">Head</tissue>
    </source>
</reference>
<evidence type="ECO:0000313" key="2">
    <source>
        <dbReference type="EMBL" id="KAK3921929.1"/>
    </source>
</evidence>
<feature type="region of interest" description="Disordered" evidence="1">
    <location>
        <begin position="1"/>
        <end position="84"/>
    </location>
</feature>
<sequence>MAYGAAQPQQPAPQAPAGGAQGAQGAGAGQEPGALSLSSAPPPAGGGGSSSGFAAGRGGGAGLPGAAGAAHGGGAKEPAGHAPPAAASYSDVLAAYSQPYSQLRPLQYLPELGRVGYYPYQTTSTEFPGYHGYGPAALEASPHKLVPPVASAALAPAGFSNRPSEGGASPTCAASIADTRTPQDGAGAGGYPPRGVGSSGVSGAGGHGDASGGATPEDVLAPSKLDGAYHCLGSCVC</sequence>